<dbReference type="InterPro" id="IPR019587">
    <property type="entry name" value="Polyketide_cyclase/dehydratase"/>
</dbReference>
<evidence type="ECO:0000313" key="2">
    <source>
        <dbReference type="Proteomes" id="UP000887023"/>
    </source>
</evidence>
<organism evidence="1 2">
    <name type="scientific">Skermania pinensis</name>
    <dbReference type="NCBI Taxonomy" id="39122"/>
    <lineage>
        <taxon>Bacteria</taxon>
        <taxon>Bacillati</taxon>
        <taxon>Actinomycetota</taxon>
        <taxon>Actinomycetes</taxon>
        <taxon>Mycobacteriales</taxon>
        <taxon>Gordoniaceae</taxon>
        <taxon>Skermania</taxon>
    </lineage>
</organism>
<dbReference type="InterPro" id="IPR023393">
    <property type="entry name" value="START-like_dom_sf"/>
</dbReference>
<dbReference type="RefSeq" id="WP_066473389.1">
    <property type="nucleotide sequence ID" value="NZ_CBCRUZ010000006.1"/>
</dbReference>
<dbReference type="Pfam" id="PF10604">
    <property type="entry name" value="Polyketide_cyc2"/>
    <property type="match status" value="1"/>
</dbReference>
<evidence type="ECO:0000313" key="1">
    <source>
        <dbReference type="EMBL" id="QXQ13877.1"/>
    </source>
</evidence>
<keyword evidence="2" id="KW-1185">Reference proteome</keyword>
<dbReference type="EMBL" id="CP079105">
    <property type="protein sequence ID" value="QXQ13877.1"/>
    <property type="molecule type" value="Genomic_DNA"/>
</dbReference>
<dbReference type="Gene3D" id="3.30.530.20">
    <property type="match status" value="1"/>
</dbReference>
<proteinExistence type="predicted"/>
<accession>A0ABX8SA60</accession>
<sequence length="140" mass="14968">MWSTDYSIEIPVPAEVVWPLLRDVEHWADWNDGVESIALDGPVAVGTSFVMTPPGEDPITSSIVALREGAEISDLTEFEGLQITVRHLVTAAGAGSVVIYRITVAGPVPDEVAREVGEMVSADFPDVLANLRARAVDRAG</sequence>
<reference evidence="1" key="1">
    <citation type="submission" date="2021-07" db="EMBL/GenBank/DDBJ databases">
        <title>Candidatus Kaistella beijingensis sp. nov. isolated from a municipal wastewater treatment plant is involved in sludge foaming.</title>
        <authorList>
            <person name="Song Y."/>
            <person name="Liu S.-J."/>
        </authorList>
    </citation>
    <scope>NUCLEOTIDE SEQUENCE</scope>
    <source>
        <strain evidence="1">DSM 43998</strain>
    </source>
</reference>
<name>A0ABX8SA60_9ACTN</name>
<dbReference type="SUPFAM" id="SSF55961">
    <property type="entry name" value="Bet v1-like"/>
    <property type="match status" value="1"/>
</dbReference>
<protein>
    <submittedName>
        <fullName evidence="1">SRPBCC family protein</fullName>
    </submittedName>
</protein>
<dbReference type="Proteomes" id="UP000887023">
    <property type="component" value="Chromosome"/>
</dbReference>
<gene>
    <name evidence="1" type="ORF">KV203_19245</name>
</gene>